<dbReference type="OrthoDB" id="9895741at2"/>
<reference evidence="1 2" key="1">
    <citation type="submission" date="2015-09" db="EMBL/GenBank/DDBJ databases">
        <title>Draft Genome Sequence of Pseudoalteromonas lipolytica UCD-48B.</title>
        <authorList>
            <person name="Krusor M."/>
            <person name="Coil D.A."/>
            <person name="Lang J.M."/>
            <person name="Eisen J.A."/>
            <person name="Alexiev A."/>
        </authorList>
    </citation>
    <scope>NUCLEOTIDE SEQUENCE [LARGE SCALE GENOMIC DNA]</scope>
    <source>
        <strain evidence="1 2">UCD-48B</strain>
    </source>
</reference>
<evidence type="ECO:0000313" key="2">
    <source>
        <dbReference type="Proteomes" id="UP000050378"/>
    </source>
</evidence>
<accession>A0A0P7EFG4</accession>
<protein>
    <submittedName>
        <fullName evidence="1">Uncharacterized protein</fullName>
    </submittedName>
</protein>
<dbReference type="AlphaFoldDB" id="A0A0P7EFG4"/>
<dbReference type="PATRIC" id="fig|570156.3.peg.2950"/>
<dbReference type="RefSeq" id="WP_054552764.1">
    <property type="nucleotide sequence ID" value="NZ_LJTC01000005.1"/>
</dbReference>
<sequence length="69" mass="8044">MIIEITKWSTGFRKISFNKVLRRELKMTIAEAKTTVNEILVGNTVRLPYTKELELEVKKAELSYDLIDD</sequence>
<organism evidence="1 2">
    <name type="scientific">Pseudoalteromonas lipolytica</name>
    <dbReference type="NCBI Taxonomy" id="570156"/>
    <lineage>
        <taxon>Bacteria</taxon>
        <taxon>Pseudomonadati</taxon>
        <taxon>Pseudomonadota</taxon>
        <taxon>Gammaproteobacteria</taxon>
        <taxon>Alteromonadales</taxon>
        <taxon>Pseudoalteromonadaceae</taxon>
        <taxon>Pseudoalteromonas</taxon>
    </lineage>
</organism>
<dbReference type="EMBL" id="LJTC01000005">
    <property type="protein sequence ID" value="KPM83849.1"/>
    <property type="molecule type" value="Genomic_DNA"/>
</dbReference>
<name>A0A0P7EFG4_9GAMM</name>
<dbReference type="Proteomes" id="UP000050378">
    <property type="component" value="Unassembled WGS sequence"/>
</dbReference>
<gene>
    <name evidence="1" type="ORF">AOG27_09405</name>
</gene>
<evidence type="ECO:0000313" key="1">
    <source>
        <dbReference type="EMBL" id="KPM83849.1"/>
    </source>
</evidence>
<proteinExistence type="predicted"/>
<comment type="caution">
    <text evidence="1">The sequence shown here is derived from an EMBL/GenBank/DDBJ whole genome shotgun (WGS) entry which is preliminary data.</text>
</comment>